<dbReference type="AlphaFoldDB" id="A0A6N7Q5Q5"/>
<feature type="compositionally biased region" description="Basic and acidic residues" evidence="1">
    <location>
        <begin position="453"/>
        <end position="471"/>
    </location>
</feature>
<reference evidence="2 3" key="1">
    <citation type="submission" date="2019-10" db="EMBL/GenBank/DDBJ databases">
        <title>A soil myxobacterium in the family Polyangiaceae.</title>
        <authorList>
            <person name="Li Y."/>
            <person name="Wang J."/>
        </authorList>
    </citation>
    <scope>NUCLEOTIDE SEQUENCE [LARGE SCALE GENOMIC DNA]</scope>
    <source>
        <strain evidence="2 3">DSM 14734</strain>
    </source>
</reference>
<protein>
    <submittedName>
        <fullName evidence="2">DUF4055 domain-containing protein</fullName>
    </submittedName>
</protein>
<evidence type="ECO:0000313" key="2">
    <source>
        <dbReference type="EMBL" id="MRG98220.1"/>
    </source>
</evidence>
<name>A0A6N7Q5Q5_9BACT</name>
<dbReference type="Proteomes" id="UP000440224">
    <property type="component" value="Unassembled WGS sequence"/>
</dbReference>
<proteinExistence type="predicted"/>
<feature type="region of interest" description="Disordered" evidence="1">
    <location>
        <begin position="453"/>
        <end position="506"/>
    </location>
</feature>
<comment type="caution">
    <text evidence="2">The sequence shown here is derived from an EMBL/GenBank/DDBJ whole genome shotgun (WGS) entry which is preliminary data.</text>
</comment>
<gene>
    <name evidence="2" type="ORF">GF068_40865</name>
</gene>
<sequence>MLLKTLQQRHPLCDVELFRRYQALYQGGRLFRDLIGVFLPKNEYETPQVYEIRKRDASYRSYVGPIIDFYASQLFSAPYAIRATRGEEQVELDDYYALLKEDVDAQGTDLTTFFKSRFTQALVKGVSYWVAEFPQDDGPEPVTRDEWVARGLDRARLCPVDADSVHDWECDPTTGDYAWVKTFSHRFFRPSPASETLCIDTWTIYGPDSVEVYELRYDPKKRPKGDTEVPLVASYPHGFPRVPILCLRMPEGLWLLDRAADAQVEHFRLSAALGWSLRRSAYAMGVFKLKDAQQPPQLGAGFGILLGPEDSFEFAEPAGSSMTVLRDEISSQKDEIYRVSQQMAMSVDNNASALGRSGLSKMADSSAQEICLRGYATLVKEAIERTFELLSDARGDVDLKFSIEGMSQFNVVDATTLVANAQAAKALGIPSPTFHRELNYRVAEALLPMDVQQRTKDDIRREIESAPDEKNSPAAPEPNQGPEDEQDNGPKGRTSEPGTPPGKPEE</sequence>
<accession>A0A6N7Q5Q5</accession>
<evidence type="ECO:0000256" key="1">
    <source>
        <dbReference type="SAM" id="MobiDB-lite"/>
    </source>
</evidence>
<evidence type="ECO:0000313" key="3">
    <source>
        <dbReference type="Proteomes" id="UP000440224"/>
    </source>
</evidence>
<dbReference type="EMBL" id="WJIE01000027">
    <property type="protein sequence ID" value="MRG98220.1"/>
    <property type="molecule type" value="Genomic_DNA"/>
</dbReference>
<organism evidence="2 3">
    <name type="scientific">Polyangium spumosum</name>
    <dbReference type="NCBI Taxonomy" id="889282"/>
    <lineage>
        <taxon>Bacteria</taxon>
        <taxon>Pseudomonadati</taxon>
        <taxon>Myxococcota</taxon>
        <taxon>Polyangia</taxon>
        <taxon>Polyangiales</taxon>
        <taxon>Polyangiaceae</taxon>
        <taxon>Polyangium</taxon>
    </lineage>
</organism>
<keyword evidence="3" id="KW-1185">Reference proteome</keyword>